<protein>
    <submittedName>
        <fullName evidence="2">Uncharacterized protein</fullName>
    </submittedName>
</protein>
<comment type="caution">
    <text evidence="2">The sequence shown here is derived from an EMBL/GenBank/DDBJ whole genome shotgun (WGS) entry which is preliminary data.</text>
</comment>
<keyword evidence="1" id="KW-0472">Membrane</keyword>
<evidence type="ECO:0000313" key="2">
    <source>
        <dbReference type="EMBL" id="NIK14463.1"/>
    </source>
</evidence>
<dbReference type="AlphaFoldDB" id="A0A846MFW1"/>
<gene>
    <name evidence="2" type="ORF">BDD39_000973</name>
</gene>
<reference evidence="2 3" key="1">
    <citation type="submission" date="2020-03" db="EMBL/GenBank/DDBJ databases">
        <title>Genomic Encyclopedia of Archaeal and Bacterial Type Strains, Phase II (KMG-II): from individual species to whole genera.</title>
        <authorList>
            <person name="Goeker M."/>
        </authorList>
    </citation>
    <scope>NUCLEOTIDE SEQUENCE [LARGE SCALE GENOMIC DNA]</scope>
    <source>
        <strain evidence="2 3">DSM 4749</strain>
    </source>
</reference>
<feature type="transmembrane region" description="Helical" evidence="1">
    <location>
        <begin position="29"/>
        <end position="46"/>
    </location>
</feature>
<proteinExistence type="predicted"/>
<sequence length="81" mass="9613">MKLFIFRSLMFAVLWTGYLYEHSQHSNQPALLWLISSLAILSYFLLSIVKEPLVLYIIIHFLIVVAEFCYPLPKNMYNPWC</sequence>
<keyword evidence="1" id="KW-1133">Transmembrane helix</keyword>
<evidence type="ECO:0000256" key="1">
    <source>
        <dbReference type="SAM" id="Phobius"/>
    </source>
</evidence>
<evidence type="ECO:0000313" key="3">
    <source>
        <dbReference type="Proteomes" id="UP000532769"/>
    </source>
</evidence>
<dbReference type="EMBL" id="JAASRS010000001">
    <property type="protein sequence ID" value="NIK14463.1"/>
    <property type="molecule type" value="Genomic_DNA"/>
</dbReference>
<keyword evidence="3" id="KW-1185">Reference proteome</keyword>
<dbReference type="Proteomes" id="UP000532769">
    <property type="component" value="Unassembled WGS sequence"/>
</dbReference>
<accession>A0A846MFW1</accession>
<organism evidence="2 3">
    <name type="scientific">Saccharococcus thermophilus</name>
    <dbReference type="NCBI Taxonomy" id="29396"/>
    <lineage>
        <taxon>Bacteria</taxon>
        <taxon>Bacillati</taxon>
        <taxon>Bacillota</taxon>
        <taxon>Bacilli</taxon>
        <taxon>Bacillales</taxon>
        <taxon>Anoxybacillaceae</taxon>
        <taxon>Saccharococcus</taxon>
    </lineage>
</organism>
<keyword evidence="1" id="KW-0812">Transmembrane</keyword>
<feature type="transmembrane region" description="Helical" evidence="1">
    <location>
        <begin position="53"/>
        <end position="73"/>
    </location>
</feature>
<name>A0A846MFW1_9BACL</name>